<evidence type="ECO:0000313" key="3">
    <source>
        <dbReference type="Proteomes" id="UP000011680"/>
    </source>
</evidence>
<proteinExistence type="predicted"/>
<organism evidence="2 3">
    <name type="scientific">Halococcus thailandensis JCM 13552</name>
    <dbReference type="NCBI Taxonomy" id="1227457"/>
    <lineage>
        <taxon>Archaea</taxon>
        <taxon>Methanobacteriati</taxon>
        <taxon>Methanobacteriota</taxon>
        <taxon>Stenosarchaea group</taxon>
        <taxon>Halobacteria</taxon>
        <taxon>Halobacteriales</taxon>
        <taxon>Halococcaceae</taxon>
        <taxon>Halococcus</taxon>
    </lineage>
</organism>
<reference evidence="2 3" key="1">
    <citation type="journal article" date="2014" name="PLoS Genet.">
        <title>Phylogenetically driven sequencing of extremely halophilic archaea reveals strategies for static and dynamic osmo-response.</title>
        <authorList>
            <person name="Becker E.A."/>
            <person name="Seitzer P.M."/>
            <person name="Tritt A."/>
            <person name="Larsen D."/>
            <person name="Krusor M."/>
            <person name="Yao A.I."/>
            <person name="Wu D."/>
            <person name="Madern D."/>
            <person name="Eisen J.A."/>
            <person name="Darling A.E."/>
            <person name="Facciotti M.T."/>
        </authorList>
    </citation>
    <scope>NUCLEOTIDE SEQUENCE [LARGE SCALE GENOMIC DNA]</scope>
    <source>
        <strain evidence="2 3">JCM 13552</strain>
    </source>
</reference>
<name>M0N7Y8_9EURY</name>
<keyword evidence="1" id="KW-0812">Transmembrane</keyword>
<feature type="transmembrane region" description="Helical" evidence="1">
    <location>
        <begin position="6"/>
        <end position="24"/>
    </location>
</feature>
<dbReference type="OrthoDB" id="211341at2157"/>
<dbReference type="PATRIC" id="fig|1227457.3.peg.1561"/>
<dbReference type="AlphaFoldDB" id="M0N7Y8"/>
<keyword evidence="3" id="KW-1185">Reference proteome</keyword>
<keyword evidence="1" id="KW-0472">Membrane</keyword>
<keyword evidence="1" id="KW-1133">Transmembrane helix</keyword>
<dbReference type="EMBL" id="AOMF01000146">
    <property type="protein sequence ID" value="EMA53976.1"/>
    <property type="molecule type" value="Genomic_DNA"/>
</dbReference>
<dbReference type="Proteomes" id="UP000011680">
    <property type="component" value="Unassembled WGS sequence"/>
</dbReference>
<feature type="transmembrane region" description="Helical" evidence="1">
    <location>
        <begin position="36"/>
        <end position="52"/>
    </location>
</feature>
<sequence>MVAAEMVFLGATVFQIAFTLPVLLDRGSTVPRETSVPTALVWFVYAATYVTISYPLAAIASALGGAVWLVVAFYRGRPPGQHPNYDVDGSLAD</sequence>
<accession>M0N7Y8</accession>
<evidence type="ECO:0000313" key="2">
    <source>
        <dbReference type="EMBL" id="EMA53976.1"/>
    </source>
</evidence>
<dbReference type="RefSeq" id="WP_007739583.1">
    <property type="nucleotide sequence ID" value="NZ_AOMF01000146.1"/>
</dbReference>
<comment type="caution">
    <text evidence="2">The sequence shown here is derived from an EMBL/GenBank/DDBJ whole genome shotgun (WGS) entry which is preliminary data.</text>
</comment>
<evidence type="ECO:0000256" key="1">
    <source>
        <dbReference type="SAM" id="Phobius"/>
    </source>
</evidence>
<protein>
    <submittedName>
        <fullName evidence="2">Uncharacterized protein</fullName>
    </submittedName>
</protein>
<gene>
    <name evidence="2" type="ORF">C451_08448</name>
</gene>
<dbReference type="STRING" id="1227457.C451_08448"/>